<sequence>MAGDQDNNENPWTDKTAAKFNNEYYDPCQDAATRSIRCLHRNGGDRDLCRDYFQYVALDSQASPSSVNRIPRAMIRY</sequence>
<dbReference type="Proteomes" id="UP001360953">
    <property type="component" value="Unassembled WGS sequence"/>
</dbReference>
<dbReference type="SUPFAM" id="SSF47072">
    <property type="entry name" value="Cysteine alpha-hairpin motif"/>
    <property type="match status" value="1"/>
</dbReference>
<dbReference type="EMBL" id="JBBPEH010000011">
    <property type="protein sequence ID" value="KAK7532235.1"/>
    <property type="molecule type" value="Genomic_DNA"/>
</dbReference>
<evidence type="ECO:0000313" key="5">
    <source>
        <dbReference type="EMBL" id="KAK7532235.1"/>
    </source>
</evidence>
<dbReference type="InterPro" id="IPR051040">
    <property type="entry name" value="COX23"/>
</dbReference>
<name>A0ABR1LC38_9PEZI</name>
<evidence type="ECO:0000256" key="2">
    <source>
        <dbReference type="ARBA" id="ARBA00004569"/>
    </source>
</evidence>
<comment type="caution">
    <text evidence="5">The sequence shown here is derived from an EMBL/GenBank/DDBJ whole genome shotgun (WGS) entry which is preliminary data.</text>
</comment>
<dbReference type="PANTHER" id="PTHR46811:SF1">
    <property type="entry name" value="COILED-COIL-HELIX-COILED-COIL-HELIX DOMAIN-CONTAINING PROTEIN 7"/>
    <property type="match status" value="1"/>
</dbReference>
<evidence type="ECO:0000313" key="6">
    <source>
        <dbReference type="Proteomes" id="UP001360953"/>
    </source>
</evidence>
<keyword evidence="4" id="KW-1015">Disulfide bond</keyword>
<protein>
    <submittedName>
        <fullName evidence="5">Uncharacterized protein</fullName>
    </submittedName>
</protein>
<comment type="function">
    <text evidence="1">Required for the assembly of cytochrome c oxidase.</text>
</comment>
<dbReference type="RefSeq" id="XP_066651903.1">
    <property type="nucleotide sequence ID" value="XM_066803341.1"/>
</dbReference>
<dbReference type="PANTHER" id="PTHR46811">
    <property type="entry name" value="COILED-COIL-HELIX-COILED-COIL-HELIX DOMAIN-CONTAINING PROTEIN 7"/>
    <property type="match status" value="1"/>
</dbReference>
<dbReference type="GeneID" id="92036247"/>
<reference evidence="5 6" key="1">
    <citation type="submission" date="2024-04" db="EMBL/GenBank/DDBJ databases">
        <title>Phyllosticta paracitricarpa is synonymous to the EU quarantine fungus P. citricarpa based on phylogenomic analyses.</title>
        <authorList>
            <consortium name="Lawrence Berkeley National Laboratory"/>
            <person name="Van ingen-buijs V.A."/>
            <person name="Van westerhoven A.C."/>
            <person name="Haridas S."/>
            <person name="Skiadas P."/>
            <person name="Martin F."/>
            <person name="Groenewald J.Z."/>
            <person name="Crous P.W."/>
            <person name="Seidl M.F."/>
        </authorList>
    </citation>
    <scope>NUCLEOTIDE SEQUENCE [LARGE SCALE GENOMIC DNA]</scope>
    <source>
        <strain evidence="5 6">CPC 17464</strain>
    </source>
</reference>
<evidence type="ECO:0000256" key="3">
    <source>
        <dbReference type="ARBA" id="ARBA00023128"/>
    </source>
</evidence>
<organism evidence="5 6">
    <name type="scientific">Phyllosticta citribraziliensis</name>
    <dbReference type="NCBI Taxonomy" id="989973"/>
    <lineage>
        <taxon>Eukaryota</taxon>
        <taxon>Fungi</taxon>
        <taxon>Dikarya</taxon>
        <taxon>Ascomycota</taxon>
        <taxon>Pezizomycotina</taxon>
        <taxon>Dothideomycetes</taxon>
        <taxon>Dothideomycetes incertae sedis</taxon>
        <taxon>Botryosphaeriales</taxon>
        <taxon>Phyllostictaceae</taxon>
        <taxon>Phyllosticta</taxon>
    </lineage>
</organism>
<keyword evidence="6" id="KW-1185">Reference proteome</keyword>
<keyword evidence="3" id="KW-0496">Mitochondrion</keyword>
<proteinExistence type="predicted"/>
<gene>
    <name evidence="5" type="ORF">J3D65DRAFT_670856</name>
</gene>
<dbReference type="InterPro" id="IPR009069">
    <property type="entry name" value="Cys_alpha_HP_mot_SF"/>
</dbReference>
<evidence type="ECO:0000256" key="4">
    <source>
        <dbReference type="ARBA" id="ARBA00023157"/>
    </source>
</evidence>
<accession>A0ABR1LC38</accession>
<comment type="subcellular location">
    <subcellularLocation>
        <location evidence="2">Mitochondrion intermembrane space</location>
    </subcellularLocation>
</comment>
<evidence type="ECO:0000256" key="1">
    <source>
        <dbReference type="ARBA" id="ARBA00003875"/>
    </source>
</evidence>